<evidence type="ECO:0000313" key="6">
    <source>
        <dbReference type="Proteomes" id="UP000722485"/>
    </source>
</evidence>
<sequence>MTQKYAKDQPQGFINHVQKVAIVGAGGNIGRVFAEHILKTGVHAVTAINRESSNSPLANGIKRVVVDYDDQDSIVSALKGQDFLIITLSLAAPPGTHSKLLQAAAKAGVPYFMPNAHSINFNDSEILLQDIPIGRVVLGNVAEVEQRGMTSITLVSGFWYEYSLNVGNQTFGFDLKNRAATFYDNGKKAVNVSTWPQCGRAVAALLSLKVLPEDENDKSVTVSQFHNKSLYVTSFKVSQRDILKSVEVATGTTEKDWKITHQPSDVRYKEGMEELSEGDQFGFLKAMYARVFYPSGDADFEPHNKLLSLPEEDLQDATREAIKMALGH</sequence>
<dbReference type="SUPFAM" id="SSF51735">
    <property type="entry name" value="NAD(P)-binding Rossmann-fold domains"/>
    <property type="match status" value="1"/>
</dbReference>
<keyword evidence="3" id="KW-0560">Oxidoreductase</keyword>
<dbReference type="OrthoDB" id="419598at2759"/>
<proteinExistence type="inferred from homology"/>
<reference evidence="5" key="1">
    <citation type="submission" date="2020-03" db="EMBL/GenBank/DDBJ databases">
        <title>Draft Genome Sequence of Cylindrodendrum hubeiense.</title>
        <authorList>
            <person name="Buettner E."/>
            <person name="Kellner H."/>
        </authorList>
    </citation>
    <scope>NUCLEOTIDE SEQUENCE</scope>
    <source>
        <strain evidence="5">IHI 201604</strain>
    </source>
</reference>
<dbReference type="PANTHER" id="PTHR47706">
    <property type="entry name" value="NMRA-LIKE FAMILY PROTEIN"/>
    <property type="match status" value="1"/>
</dbReference>
<evidence type="ECO:0000259" key="4">
    <source>
        <dbReference type="Pfam" id="PF13460"/>
    </source>
</evidence>
<name>A0A9P5LM70_9HYPO</name>
<evidence type="ECO:0000313" key="5">
    <source>
        <dbReference type="EMBL" id="KAF7557538.1"/>
    </source>
</evidence>
<dbReference type="InterPro" id="IPR036291">
    <property type="entry name" value="NAD(P)-bd_dom_sf"/>
</dbReference>
<dbReference type="EMBL" id="JAANBB010000004">
    <property type="protein sequence ID" value="KAF7557538.1"/>
    <property type="molecule type" value="Genomic_DNA"/>
</dbReference>
<dbReference type="PANTHER" id="PTHR47706:SF7">
    <property type="entry name" value="CIPA-LIKE, PUTATIVE (AFU_ORTHOLOGUE AFUA_1G01630)-RELATED"/>
    <property type="match status" value="1"/>
</dbReference>
<accession>A0A9P5LM70</accession>
<dbReference type="InterPro" id="IPR051609">
    <property type="entry name" value="NmrA/Isoflavone_reductase-like"/>
</dbReference>
<dbReference type="InterPro" id="IPR016040">
    <property type="entry name" value="NAD(P)-bd_dom"/>
</dbReference>
<dbReference type="GO" id="GO:0016491">
    <property type="term" value="F:oxidoreductase activity"/>
    <property type="evidence" value="ECO:0007669"/>
    <property type="project" value="UniProtKB-KW"/>
</dbReference>
<comment type="caution">
    <text evidence="5">The sequence shown here is derived from an EMBL/GenBank/DDBJ whole genome shotgun (WGS) entry which is preliminary data.</text>
</comment>
<keyword evidence="2" id="KW-0521">NADP</keyword>
<protein>
    <recommendedName>
        <fullName evidence="4">NAD(P)-binding domain-containing protein</fullName>
    </recommendedName>
</protein>
<comment type="similarity">
    <text evidence="1">Belongs to the NmrA-type oxidoreductase family. Isoflavone reductase subfamily.</text>
</comment>
<gene>
    <name evidence="5" type="ORF">G7Z17_g536</name>
</gene>
<dbReference type="Pfam" id="PF13460">
    <property type="entry name" value="NAD_binding_10"/>
    <property type="match status" value="1"/>
</dbReference>
<feature type="domain" description="NAD(P)-binding" evidence="4">
    <location>
        <begin position="24"/>
        <end position="112"/>
    </location>
</feature>
<dbReference type="Proteomes" id="UP000722485">
    <property type="component" value="Unassembled WGS sequence"/>
</dbReference>
<dbReference type="AlphaFoldDB" id="A0A9P5LM70"/>
<evidence type="ECO:0000256" key="2">
    <source>
        <dbReference type="ARBA" id="ARBA00022857"/>
    </source>
</evidence>
<organism evidence="5 6">
    <name type="scientific">Cylindrodendrum hubeiense</name>
    <dbReference type="NCBI Taxonomy" id="595255"/>
    <lineage>
        <taxon>Eukaryota</taxon>
        <taxon>Fungi</taxon>
        <taxon>Dikarya</taxon>
        <taxon>Ascomycota</taxon>
        <taxon>Pezizomycotina</taxon>
        <taxon>Sordariomycetes</taxon>
        <taxon>Hypocreomycetidae</taxon>
        <taxon>Hypocreales</taxon>
        <taxon>Nectriaceae</taxon>
        <taxon>Cylindrodendrum</taxon>
    </lineage>
</organism>
<dbReference type="Gene3D" id="3.40.50.720">
    <property type="entry name" value="NAD(P)-binding Rossmann-like Domain"/>
    <property type="match status" value="1"/>
</dbReference>
<evidence type="ECO:0000256" key="3">
    <source>
        <dbReference type="ARBA" id="ARBA00023002"/>
    </source>
</evidence>
<evidence type="ECO:0000256" key="1">
    <source>
        <dbReference type="ARBA" id="ARBA00005725"/>
    </source>
</evidence>
<keyword evidence="6" id="KW-1185">Reference proteome</keyword>